<dbReference type="STRING" id="47715.AWJ15_03505"/>
<dbReference type="Proteomes" id="UP000307517">
    <property type="component" value="Unassembled WGS sequence"/>
</dbReference>
<dbReference type="EMBL" id="JACCKI010000002">
    <property type="protein sequence ID" value="NZA04300.1"/>
    <property type="molecule type" value="Genomic_DNA"/>
</dbReference>
<dbReference type="OrthoDB" id="2225914at2"/>
<dbReference type="EMBL" id="PKJX01000001">
    <property type="protein sequence ID" value="PLA58256.1"/>
    <property type="molecule type" value="Genomic_DNA"/>
</dbReference>
<reference evidence="2 10" key="5">
    <citation type="submission" date="2020-07" db="EMBL/GenBank/DDBJ databases">
        <title>Organ Donor 1.</title>
        <authorList>
            <person name="Marsh A.J."/>
            <person name="Azcarate-Peril M.A."/>
        </authorList>
    </citation>
    <scope>NUCLEOTIDE SEQUENCE [LARGE SCALE GENOMIC DNA]</scope>
    <source>
        <strain evidence="2 10">AMC0712</strain>
    </source>
</reference>
<evidence type="ECO:0000313" key="1">
    <source>
        <dbReference type="EMBL" id="NVO88725.1"/>
    </source>
</evidence>
<dbReference type="eggNOG" id="ENOG503370N">
    <property type="taxonomic scope" value="Bacteria"/>
</dbReference>
<reference evidence="4 7" key="2">
    <citation type="submission" date="2017-12" db="EMBL/GenBank/DDBJ databases">
        <title>Phylogenetic diversity of female urinary microbiome.</title>
        <authorList>
            <person name="Thomas-White K."/>
            <person name="Wolfe A.J."/>
        </authorList>
    </citation>
    <scope>NUCLEOTIDE SEQUENCE [LARGE SCALE GENOMIC DNA]</scope>
    <source>
        <strain evidence="4 7">UMB0004</strain>
    </source>
</reference>
<dbReference type="Proteomes" id="UP000189067">
    <property type="component" value="Unassembled WGS sequence"/>
</dbReference>
<organism evidence="2 10">
    <name type="scientific">Lacticaseibacillus rhamnosus</name>
    <name type="common">Lactobacillus rhamnosus</name>
    <dbReference type="NCBI Taxonomy" id="47715"/>
    <lineage>
        <taxon>Bacteria</taxon>
        <taxon>Bacillati</taxon>
        <taxon>Bacillota</taxon>
        <taxon>Bacilli</taxon>
        <taxon>Lactobacillales</taxon>
        <taxon>Lactobacillaceae</taxon>
        <taxon>Lacticaseibacillus</taxon>
    </lineage>
</organism>
<dbReference type="Pfam" id="PF06124">
    <property type="entry name" value="DUF960"/>
    <property type="match status" value="1"/>
</dbReference>
<evidence type="ECO:0000313" key="5">
    <source>
        <dbReference type="EMBL" id="THC80143.1"/>
    </source>
</evidence>
<proteinExistence type="predicted"/>
<comment type="caution">
    <text evidence="2">The sequence shown here is derived from an EMBL/GenBank/DDBJ whole genome shotgun (WGS) entry which is preliminary data.</text>
</comment>
<evidence type="ECO:0000313" key="4">
    <source>
        <dbReference type="EMBL" id="PLA58256.1"/>
    </source>
</evidence>
<dbReference type="Gene3D" id="3.10.450.150">
    <property type="entry name" value="enterococcus faecalis protein"/>
    <property type="match status" value="1"/>
</dbReference>
<evidence type="ECO:0000313" key="8">
    <source>
        <dbReference type="Proteomes" id="UP000307517"/>
    </source>
</evidence>
<dbReference type="EMBL" id="MTJY01000031">
    <property type="protein sequence ID" value="ONN74703.1"/>
    <property type="molecule type" value="Genomic_DNA"/>
</dbReference>
<dbReference type="GeneID" id="69832025"/>
<dbReference type="OMA" id="MAFTNTQ"/>
<evidence type="ECO:0000313" key="2">
    <source>
        <dbReference type="EMBL" id="NZA04300.1"/>
    </source>
</evidence>
<reference evidence="5 8" key="3">
    <citation type="submission" date="2019-04" db="EMBL/GenBank/DDBJ databases">
        <title>Genome Announcement to Ensure Probiotic Safety of Lactobacillus rhamnosus UBLR-58.</title>
        <authorList>
            <person name="Sulthana A."/>
            <person name="Lakshmi S.G."/>
            <person name="Madempudi R.S."/>
        </authorList>
    </citation>
    <scope>NUCLEOTIDE SEQUENCE [LARGE SCALE GENOMIC DNA]</scope>
    <source>
        <strain evidence="5 8">UBLR-58</strain>
    </source>
</reference>
<evidence type="ECO:0000313" key="10">
    <source>
        <dbReference type="Proteomes" id="UP000552935"/>
    </source>
</evidence>
<dbReference type="Proteomes" id="UP000234212">
    <property type="component" value="Unassembled WGS sequence"/>
</dbReference>
<protein>
    <submittedName>
        <fullName evidence="2">DUF960 domain-containing protein</fullName>
    </submittedName>
    <submittedName>
        <fullName evidence="3">GTP cyclohydrolase</fullName>
    </submittedName>
</protein>
<dbReference type="Proteomes" id="UP000552935">
    <property type="component" value="Unassembled WGS sequence"/>
</dbReference>
<reference evidence="1 9" key="4">
    <citation type="submission" date="2020-06" db="EMBL/GenBank/DDBJ databases">
        <title>Lactobacillus rhamnosus QC,genome.</title>
        <authorList>
            <person name="Yi H."/>
            <person name="Jin M."/>
        </authorList>
    </citation>
    <scope>NUCLEOTIDE SEQUENCE [LARGE SCALE GENOMIC DNA]</scope>
    <source>
        <strain evidence="1 9">QC</strain>
    </source>
</reference>
<accession>A0A0E3CS30</accession>
<accession>A0A2A5L7D9</accession>
<dbReference type="AlphaFoldDB" id="A0A0E3CS30"/>
<evidence type="ECO:0000313" key="9">
    <source>
        <dbReference type="Proteomes" id="UP000542889"/>
    </source>
</evidence>
<reference evidence="3 6" key="1">
    <citation type="submission" date="2017-01" db="EMBL/GenBank/DDBJ databases">
        <title>In silico prediction, in vitro antibacterial spectrum and physicochemical properties of a putative bacteriocin produced by Lactobacillus rhamnosus strain L156.4.</title>
        <authorList>
            <person name="Silveira A.M."/>
            <person name="Monteiro A.S."/>
            <person name="Santos V.L."/>
            <person name="Nicoli J.R."/>
            <person name="Azevedo V."/>
            <person name="Soares S.C."/>
            <person name="Castro-Oliveira L."/>
            <person name="Dias-Souza M.V."/>
            <person name="Nardi R.M."/>
        </authorList>
    </citation>
    <scope>NUCLEOTIDE SEQUENCE [LARGE SCALE GENOMIC DNA]</scope>
    <source>
        <strain evidence="3 6">L156.4</strain>
    </source>
</reference>
<sequence>MFAANHSRFATFGVISNLPGEIIDSIWLIIDRNLQGVVPLNNLLRFDLQNHQGKLTIHFSEEGAQTEMSVDLPFPYDPSFPDTVMAYDDGESQTILLPEEGHRES</sequence>
<evidence type="ECO:0000313" key="3">
    <source>
        <dbReference type="EMBL" id="ONN74703.1"/>
    </source>
</evidence>
<dbReference type="EMBL" id="JABXWP010000013">
    <property type="protein sequence ID" value="NVO88725.1"/>
    <property type="molecule type" value="Genomic_DNA"/>
</dbReference>
<dbReference type="Proteomes" id="UP000542889">
    <property type="component" value="Unassembled WGS sequence"/>
</dbReference>
<dbReference type="InterPro" id="IPR009303">
    <property type="entry name" value="DUF960"/>
</dbReference>
<evidence type="ECO:0000313" key="6">
    <source>
        <dbReference type="Proteomes" id="UP000189067"/>
    </source>
</evidence>
<name>A0A0E3CS30_LACRH</name>
<dbReference type="EMBL" id="SSHM01000001">
    <property type="protein sequence ID" value="THC80143.1"/>
    <property type="molecule type" value="Genomic_DNA"/>
</dbReference>
<dbReference type="RefSeq" id="WP_005684285.1">
    <property type="nucleotide sequence ID" value="NZ_BSWG01000026.1"/>
</dbReference>
<evidence type="ECO:0000313" key="7">
    <source>
        <dbReference type="Proteomes" id="UP000234212"/>
    </source>
</evidence>
<gene>
    <name evidence="3" type="ORF">BWR10_07530</name>
    <name evidence="4" type="ORF">CYJ91_01500</name>
    <name evidence="5" type="ORF">E6L36_06865</name>
    <name evidence="2" type="ORF">H0N82_04020</name>
    <name evidence="1" type="ORF">HWN39_09425</name>
</gene>